<dbReference type="Pfam" id="PF20248">
    <property type="entry name" value="DUF6603"/>
    <property type="match status" value="1"/>
</dbReference>
<reference evidence="3 4" key="1">
    <citation type="submission" date="2020-05" db="EMBL/GenBank/DDBJ databases">
        <title>Genome Sequencing of Type Strains.</title>
        <authorList>
            <person name="Lemaire J.F."/>
            <person name="Inderbitzin P."/>
            <person name="Gregorio O.A."/>
            <person name="Collins S.B."/>
            <person name="Wespe N."/>
            <person name="Knight-Connoni V."/>
        </authorList>
    </citation>
    <scope>NUCLEOTIDE SEQUENCE [LARGE SCALE GENOMIC DNA]</scope>
    <source>
        <strain evidence="3 4">ATCC 25174</strain>
    </source>
</reference>
<name>A0A7Y5ZZ19_9CELL</name>
<dbReference type="RefSeq" id="WP_175346632.1">
    <property type="nucleotide sequence ID" value="NZ_JABMCI010000054.1"/>
</dbReference>
<organism evidence="3 4">
    <name type="scientific">Cellulomonas humilata</name>
    <dbReference type="NCBI Taxonomy" id="144055"/>
    <lineage>
        <taxon>Bacteria</taxon>
        <taxon>Bacillati</taxon>
        <taxon>Actinomycetota</taxon>
        <taxon>Actinomycetes</taxon>
        <taxon>Micrococcales</taxon>
        <taxon>Cellulomonadaceae</taxon>
        <taxon>Cellulomonas</taxon>
    </lineage>
</organism>
<protein>
    <recommendedName>
        <fullName evidence="2">DUF6603 domain-containing protein</fullName>
    </recommendedName>
</protein>
<proteinExistence type="predicted"/>
<evidence type="ECO:0000256" key="1">
    <source>
        <dbReference type="SAM" id="MobiDB-lite"/>
    </source>
</evidence>
<comment type="caution">
    <text evidence="3">The sequence shown here is derived from an EMBL/GenBank/DDBJ whole genome shotgun (WGS) entry which is preliminary data.</text>
</comment>
<evidence type="ECO:0000259" key="2">
    <source>
        <dbReference type="Pfam" id="PF20248"/>
    </source>
</evidence>
<feature type="region of interest" description="Disordered" evidence="1">
    <location>
        <begin position="446"/>
        <end position="465"/>
    </location>
</feature>
<dbReference type="InterPro" id="IPR046538">
    <property type="entry name" value="DUF6603"/>
</dbReference>
<gene>
    <name evidence="3" type="ORF">HP550_05765</name>
</gene>
<dbReference type="AlphaFoldDB" id="A0A7Y5ZZ19"/>
<dbReference type="EMBL" id="JABMCI010000054">
    <property type="protein sequence ID" value="NUU16754.1"/>
    <property type="molecule type" value="Genomic_DNA"/>
</dbReference>
<accession>A0A7Y5ZZ19</accession>
<evidence type="ECO:0000313" key="3">
    <source>
        <dbReference type="EMBL" id="NUU16754.1"/>
    </source>
</evidence>
<evidence type="ECO:0000313" key="4">
    <source>
        <dbReference type="Proteomes" id="UP000565724"/>
    </source>
</evidence>
<feature type="region of interest" description="Disordered" evidence="1">
    <location>
        <begin position="1128"/>
        <end position="1147"/>
    </location>
</feature>
<keyword evidence="4" id="KW-1185">Reference proteome</keyword>
<dbReference type="Proteomes" id="UP000565724">
    <property type="component" value="Unassembled WGS sequence"/>
</dbReference>
<feature type="domain" description="DUF6603" evidence="2">
    <location>
        <begin position="506"/>
        <end position="1046"/>
    </location>
</feature>
<sequence>MSAGSVLRAVAGEVLDFVSFSADLLGRPAVRSAVLADLGAAPDATTHAVVLPEAPLAAIKAYREQVDTDLQADIEALGNLALLLGAVIDQVEAWQGTDWAGRGDTFVNSLLDLLGSTYVRRRWPKLFLIMQAVSITSELTSSLAPGEQAHTRFRNAIGTILSFVWNPGRTLDDLDDTRPDAEGSTLNTARDTSFLVVDGLVRGIVAAIAVVDQTKDEDASNALGDVIVGWDAAALDVDSPARPTAADVLAARMVSLALRRAGATDSEQLRVTWMYLPRRLGTPARPHQLFLALGGTLTLDQVLNPGAIDAPTWSFRVDIRSDAGAALLIGGEDGVRPNATAASTSVSVGYRAVPDETGISYALPRATGTRLELGELAAVLTLSASGARILLRLDHCALVIDSADKDSFVRKLLGGRPIRKVFSLGLGYDAALGFIHEVHVPAGVDATGPEPPFDSSGPAGPPALEKTLPLGGGGVLGINVLEVVLRLAGRRAEPPESGWAAAAGGLVSFSTQLGPLYVRVDRLGLLAAMDTMTPSDERNLRVVDAHVDASRPTGIALDLRTGPVSGGGTIQHDPTTGDYVGALVLRFGKQITITCVGLASTRDREGNPLSSLLLIGTVEHLGWQAGVVTLDGFGLLYAADRTLDVAAVRAALPSGQLKHVLFPADPVKHLPELVSALRTFFPPREGTHIYGFLVKLTFGSAHPLLRADLALMLERDSVSETSRLLVLGRVSSVLPQEDNALLTLNLDVVGVFDLDTGSAALDAVLYDSKLCGRFVLTGAAAFRRERGQGFALAVGGFNPRFSPPASFPVLPRVSVALTTGDNPKLVIEAYLAITTNTLQFGAKASLYAAAYGFSIQGYIGFDVLVSFWPPHFIADFAAGVQLKRGSRNLFKVDVKGMLEGPIPLRVAGKATFGILWWDYTVSFDKTLIGGSGSVVTETIDVVAELLTRLADAGSWRAELPAAATQVAGVRNVPRAGLLLHPLGRLVVQQGLVPLNTTREIDRVGAFVPRDARRFALTEPRIGGATANVSPVSDEFPDSQFFEMSDAERLGAPGVVMREAGVSFGNDRYAADASTGVAEPFRYTEIVVGPDGVPVVLPDPRPAEPAQLRAGLRLAAAARAATRTSVTERYAGQDRPDAPRLAGLVGVS</sequence>